<protein>
    <recommendedName>
        <fullName evidence="4">Peptide zinc metalloprotease protein</fullName>
    </recommendedName>
</protein>
<proteinExistence type="predicted"/>
<evidence type="ECO:0000313" key="3">
    <source>
        <dbReference type="Proteomes" id="UP001465153"/>
    </source>
</evidence>
<reference evidence="2 3" key="1">
    <citation type="submission" date="2024-04" db="EMBL/GenBank/DDBJ databases">
        <title>Draft genome sequence of Sessilibacter corallicola NBRC 116591.</title>
        <authorList>
            <person name="Miyakawa T."/>
            <person name="Kusuya Y."/>
            <person name="Miura T."/>
        </authorList>
    </citation>
    <scope>NUCLEOTIDE SEQUENCE [LARGE SCALE GENOMIC DNA]</scope>
    <source>
        <strain evidence="2 3">KU-00831-HH</strain>
    </source>
</reference>
<feature type="transmembrane region" description="Helical" evidence="1">
    <location>
        <begin position="369"/>
        <end position="388"/>
    </location>
</feature>
<dbReference type="PANTHER" id="PTHR13325">
    <property type="entry name" value="PROTEASE M50 MEMBRANE-BOUND TRANSCRIPTION FACTOR SITE 2 PROTEASE"/>
    <property type="match status" value="1"/>
</dbReference>
<evidence type="ECO:0000313" key="2">
    <source>
        <dbReference type="EMBL" id="GAA6167054.1"/>
    </source>
</evidence>
<organism evidence="2 3">
    <name type="scientific">Sessilibacter corallicola</name>
    <dbReference type="NCBI Taxonomy" id="2904075"/>
    <lineage>
        <taxon>Bacteria</taxon>
        <taxon>Pseudomonadati</taxon>
        <taxon>Pseudomonadota</taxon>
        <taxon>Gammaproteobacteria</taxon>
        <taxon>Cellvibrionales</taxon>
        <taxon>Cellvibrionaceae</taxon>
        <taxon>Sessilibacter</taxon>
    </lineage>
</organism>
<keyword evidence="1" id="KW-0812">Transmembrane</keyword>
<feature type="transmembrane region" description="Helical" evidence="1">
    <location>
        <begin position="149"/>
        <end position="174"/>
    </location>
</feature>
<name>A0ABQ0A5X6_9GAMM</name>
<dbReference type="Proteomes" id="UP001465153">
    <property type="component" value="Unassembled WGS sequence"/>
</dbReference>
<feature type="transmembrane region" description="Helical" evidence="1">
    <location>
        <begin position="394"/>
        <end position="414"/>
    </location>
</feature>
<keyword evidence="3" id="KW-1185">Reference proteome</keyword>
<dbReference type="InterPro" id="IPR001193">
    <property type="entry name" value="MBTPS2"/>
</dbReference>
<feature type="transmembrane region" description="Helical" evidence="1">
    <location>
        <begin position="254"/>
        <end position="277"/>
    </location>
</feature>
<dbReference type="PANTHER" id="PTHR13325:SF3">
    <property type="entry name" value="MEMBRANE-BOUND TRANSCRIPTION FACTOR SITE-2 PROTEASE"/>
    <property type="match status" value="1"/>
</dbReference>
<evidence type="ECO:0000256" key="1">
    <source>
        <dbReference type="SAM" id="Phobius"/>
    </source>
</evidence>
<evidence type="ECO:0008006" key="4">
    <source>
        <dbReference type="Google" id="ProtNLM"/>
    </source>
</evidence>
<comment type="caution">
    <text evidence="2">The sequence shown here is derived from an EMBL/GenBank/DDBJ whole genome shotgun (WGS) entry which is preliminary data.</text>
</comment>
<keyword evidence="1" id="KW-0472">Membrane</keyword>
<gene>
    <name evidence="2" type="ORF">NBRC116591_08640</name>
</gene>
<accession>A0ABQ0A5X6</accession>
<dbReference type="SUPFAM" id="SSF111369">
    <property type="entry name" value="HlyD-like secretion proteins"/>
    <property type="match status" value="1"/>
</dbReference>
<sequence>MVASAVKLSEVTKQHLLNSVFKRSPTATLVVHTHRGNSWPIIYDELNSSSLYLNELTYNILIQLDDNKTLQQILTTNAEINPNHLEATLVEIIKLYQYGLVLGNLPILESIHQKTIGHTNLISQLIRNPFSQKIPLLDSDKRLHTISQWLTPFLTPGYLILTIVFILMAIVMAIANSDELLDHFNNDFQQPNNLLLLALLYLPMKALHEIAHGITAKKLGANTGKFGLVMFAFFPIPYVDVSSSARFTKKSHRMLVASAGILTELTIAAIALVGFVVLNDGWFSHHYATSHWIKSVLFNLIFIGFASSLLFNVNPLLRFDGYYILSDWLELPNLATRSRQLLSQTVQKVFFGIRNIVPPRHDRSETKLLLFYAVASFIYRIVIFIVIVRLVTAQLWWLGFLLFILGLTNQWLIPGIKNLLKVFIRAQHEHKTTRFLSVISSVTTLAIVVIFFIPIQQSTVVNGVLDRNQYWVRANSDGFIAESFLEAGSTVSQGDLLFSLNNPSLTAEHKQQTAKLNAEKIKYQSLLFSDSVAAQTQGLIIENISNELNLINDKIENSHTYSHITGVLEIESTGSLLGRFVSKGESIANVVNKHNMLLDVLIHQQNLVSVKDHLRKIEVIPLSLMGGPFTANIVNIVPKATQNLPSDLFTTKYGGGVKTKTHDGKTVSDDSWFVVKISVSTDQELTVIPQRWQVRFFHNQYTIAQHGYLIFSNWFLDHML</sequence>
<keyword evidence="1" id="KW-1133">Transmembrane helix</keyword>
<feature type="transmembrane region" description="Helical" evidence="1">
    <location>
        <begin position="435"/>
        <end position="455"/>
    </location>
</feature>
<feature type="transmembrane region" description="Helical" evidence="1">
    <location>
        <begin position="297"/>
        <end position="317"/>
    </location>
</feature>
<dbReference type="EMBL" id="BAABWN010000002">
    <property type="protein sequence ID" value="GAA6167054.1"/>
    <property type="molecule type" value="Genomic_DNA"/>
</dbReference>